<proteinExistence type="predicted"/>
<organism evidence="4 5">
    <name type="scientific">Aphanothece cf. minutissima CCALA 015</name>
    <dbReference type="NCBI Taxonomy" id="2107695"/>
    <lineage>
        <taxon>Bacteria</taxon>
        <taxon>Bacillati</taxon>
        <taxon>Cyanobacteriota</taxon>
        <taxon>Cyanophyceae</taxon>
        <taxon>Oscillatoriophycideae</taxon>
        <taxon>Chroococcales</taxon>
        <taxon>Aphanothecaceae</taxon>
        <taxon>Aphanothece</taxon>
    </lineage>
</organism>
<feature type="transmembrane region" description="Helical" evidence="3">
    <location>
        <begin position="244"/>
        <end position="261"/>
    </location>
</feature>
<evidence type="ECO:0000256" key="1">
    <source>
        <dbReference type="ARBA" id="ARBA00004127"/>
    </source>
</evidence>
<dbReference type="PANTHER" id="PTHR36838">
    <property type="entry name" value="AUXIN EFFLUX CARRIER FAMILY PROTEIN"/>
    <property type="match status" value="1"/>
</dbReference>
<evidence type="ECO:0000313" key="4">
    <source>
        <dbReference type="EMBL" id="PSB36122.1"/>
    </source>
</evidence>
<name>A0ABX5F466_9CHRO</name>
<gene>
    <name evidence="4" type="ORF">C7B81_15080</name>
</gene>
<comment type="caution">
    <text evidence="4">The sequence shown here is derived from an EMBL/GenBank/DDBJ whole genome shotgun (WGS) entry which is preliminary data.</text>
</comment>
<keyword evidence="2" id="KW-0813">Transport</keyword>
<feature type="transmembrane region" description="Helical" evidence="3">
    <location>
        <begin position="87"/>
        <end position="107"/>
    </location>
</feature>
<feature type="transmembrane region" description="Helical" evidence="3">
    <location>
        <begin position="176"/>
        <end position="198"/>
    </location>
</feature>
<dbReference type="Gene3D" id="1.20.1530.20">
    <property type="match status" value="1"/>
</dbReference>
<feature type="transmembrane region" description="Helical" evidence="3">
    <location>
        <begin position="55"/>
        <end position="75"/>
    </location>
</feature>
<accession>A0ABX5F466</accession>
<keyword evidence="3" id="KW-0812">Transmembrane</keyword>
<protein>
    <submittedName>
        <fullName evidence="4">Malate transporter</fullName>
    </submittedName>
</protein>
<keyword evidence="3" id="KW-1133">Transmembrane helix</keyword>
<keyword evidence="5" id="KW-1185">Reference proteome</keyword>
<feature type="transmembrane region" description="Helical" evidence="3">
    <location>
        <begin position="282"/>
        <end position="304"/>
    </location>
</feature>
<dbReference type="InterPro" id="IPR038770">
    <property type="entry name" value="Na+/solute_symporter_sf"/>
</dbReference>
<sequence length="311" mass="32568">MLRFLLELVPPLGVGLLLGMRFPGLPGRLAPPLIHWGIPISLVALLLRAGFRAELLTAALMAAVASGLGLLLMRLPALGRRIPEGSLQLGCIVGNTGYWGLPVALALLPAEAIGFTIAFDLMATLITWSLGPLLVERRASGVRRQLLGLATSPAMRGLALAVLLQQTPWSAALAEWLWWPARLVVLVALALVGMRLGLMLRRRPAGQVEGNVLVAPLVGKLLVLPAAMLLLAGLLGLPSALRDAVVLQAAAPTALSVLLLTEAAGAGQRPSPEAGGRQAVEAVAMLVLWSTALALVSVPLWWWLLSGPLGS</sequence>
<feature type="transmembrane region" description="Helical" evidence="3">
    <location>
        <begin position="113"/>
        <end position="134"/>
    </location>
</feature>
<dbReference type="Proteomes" id="UP000238218">
    <property type="component" value="Unassembled WGS sequence"/>
</dbReference>
<reference evidence="4 5" key="1">
    <citation type="submission" date="2018-02" db="EMBL/GenBank/DDBJ databases">
        <authorList>
            <person name="Moore K."/>
            <person name="Momper L."/>
        </authorList>
    </citation>
    <scope>NUCLEOTIDE SEQUENCE [LARGE SCALE GENOMIC DNA]</scope>
    <source>
        <strain evidence="4 5">CCALA 015</strain>
    </source>
</reference>
<dbReference type="EMBL" id="PVWP01000012">
    <property type="protein sequence ID" value="PSB36122.1"/>
    <property type="molecule type" value="Genomic_DNA"/>
</dbReference>
<evidence type="ECO:0000313" key="5">
    <source>
        <dbReference type="Proteomes" id="UP000238218"/>
    </source>
</evidence>
<feature type="transmembrane region" description="Helical" evidence="3">
    <location>
        <begin position="146"/>
        <end position="164"/>
    </location>
</feature>
<feature type="transmembrane region" description="Helical" evidence="3">
    <location>
        <begin position="210"/>
        <end position="232"/>
    </location>
</feature>
<evidence type="ECO:0000256" key="2">
    <source>
        <dbReference type="ARBA" id="ARBA00022448"/>
    </source>
</evidence>
<keyword evidence="3" id="KW-0472">Membrane</keyword>
<reference evidence="4 5" key="2">
    <citation type="submission" date="2018-03" db="EMBL/GenBank/DDBJ databases">
        <title>The ancient ancestry and fast evolution of plastids.</title>
        <authorList>
            <person name="Moore K.R."/>
            <person name="Magnabosco C."/>
            <person name="Momper L."/>
            <person name="Gold D.A."/>
            <person name="Bosak T."/>
            <person name="Fournier G.P."/>
        </authorList>
    </citation>
    <scope>NUCLEOTIDE SEQUENCE [LARGE SCALE GENOMIC DNA]</scope>
    <source>
        <strain evidence="4 5">CCALA 015</strain>
    </source>
</reference>
<comment type="subcellular location">
    <subcellularLocation>
        <location evidence="1">Endomembrane system</location>
        <topology evidence="1">Multi-pass membrane protein</topology>
    </subcellularLocation>
</comment>
<dbReference type="PANTHER" id="PTHR36838:SF1">
    <property type="entry name" value="SLR1864 PROTEIN"/>
    <property type="match status" value="1"/>
</dbReference>
<evidence type="ECO:0000256" key="3">
    <source>
        <dbReference type="SAM" id="Phobius"/>
    </source>
</evidence>